<keyword evidence="2" id="KW-1185">Reference proteome</keyword>
<name>A0A2P5E5D8_PARAD</name>
<accession>A0A2P5E5D8</accession>
<dbReference type="Proteomes" id="UP000237105">
    <property type="component" value="Unassembled WGS sequence"/>
</dbReference>
<organism evidence="1 2">
    <name type="scientific">Parasponia andersonii</name>
    <name type="common">Sponia andersonii</name>
    <dbReference type="NCBI Taxonomy" id="3476"/>
    <lineage>
        <taxon>Eukaryota</taxon>
        <taxon>Viridiplantae</taxon>
        <taxon>Streptophyta</taxon>
        <taxon>Embryophyta</taxon>
        <taxon>Tracheophyta</taxon>
        <taxon>Spermatophyta</taxon>
        <taxon>Magnoliopsida</taxon>
        <taxon>eudicotyledons</taxon>
        <taxon>Gunneridae</taxon>
        <taxon>Pentapetalae</taxon>
        <taxon>rosids</taxon>
        <taxon>fabids</taxon>
        <taxon>Rosales</taxon>
        <taxon>Cannabaceae</taxon>
        <taxon>Parasponia</taxon>
    </lineage>
</organism>
<dbReference type="EMBL" id="JXTB01000001">
    <property type="protein sequence ID" value="PON80753.1"/>
    <property type="molecule type" value="Genomic_DNA"/>
</dbReference>
<reference evidence="2" key="1">
    <citation type="submission" date="2016-06" db="EMBL/GenBank/DDBJ databases">
        <title>Parallel loss of symbiosis genes in relatives of nitrogen-fixing non-legume Parasponia.</title>
        <authorList>
            <person name="Van Velzen R."/>
            <person name="Holmer R."/>
            <person name="Bu F."/>
            <person name="Rutten L."/>
            <person name="Van Zeijl A."/>
            <person name="Liu W."/>
            <person name="Santuari L."/>
            <person name="Cao Q."/>
            <person name="Sharma T."/>
            <person name="Shen D."/>
            <person name="Roswanjaya Y."/>
            <person name="Wardhani T."/>
            <person name="Kalhor M.S."/>
            <person name="Jansen J."/>
            <person name="Van den Hoogen J."/>
            <person name="Gungor B."/>
            <person name="Hartog M."/>
            <person name="Hontelez J."/>
            <person name="Verver J."/>
            <person name="Yang W.-C."/>
            <person name="Schijlen E."/>
            <person name="Repin R."/>
            <person name="Schilthuizen M."/>
            <person name="Schranz E."/>
            <person name="Heidstra R."/>
            <person name="Miyata K."/>
            <person name="Fedorova E."/>
            <person name="Kohlen W."/>
            <person name="Bisseling T."/>
            <person name="Smit S."/>
            <person name="Geurts R."/>
        </authorList>
    </citation>
    <scope>NUCLEOTIDE SEQUENCE [LARGE SCALE GENOMIC DNA]</scope>
    <source>
        <strain evidence="2">cv. WU1-14</strain>
    </source>
</reference>
<protein>
    <submittedName>
        <fullName evidence="1">Uncharacterized protein</fullName>
    </submittedName>
</protein>
<proteinExistence type="predicted"/>
<comment type="caution">
    <text evidence="1">The sequence shown here is derived from an EMBL/GenBank/DDBJ whole genome shotgun (WGS) entry which is preliminary data.</text>
</comment>
<evidence type="ECO:0000313" key="2">
    <source>
        <dbReference type="Proteomes" id="UP000237105"/>
    </source>
</evidence>
<sequence length="53" mass="5875">MEERFSSVFEIFSGIKAIPSVGRYTFGPCDVTSGLKTLPRILPHDLKLQGFST</sequence>
<gene>
    <name evidence="1" type="ORF">PanWU01x14_003090</name>
</gene>
<dbReference type="AlphaFoldDB" id="A0A2P5E5D8"/>
<feature type="non-terminal residue" evidence="1">
    <location>
        <position position="53"/>
    </location>
</feature>
<evidence type="ECO:0000313" key="1">
    <source>
        <dbReference type="EMBL" id="PON80753.1"/>
    </source>
</evidence>